<protein>
    <submittedName>
        <fullName evidence="1">Uncharacterized protein</fullName>
    </submittedName>
</protein>
<reference evidence="1" key="1">
    <citation type="submission" date="2018-10" db="EMBL/GenBank/DDBJ databases">
        <title>Hidden diversity of soil giant viruses.</title>
        <authorList>
            <person name="Schulz F."/>
            <person name="Alteio L."/>
            <person name="Goudeau D."/>
            <person name="Ryan E.M."/>
            <person name="Malmstrom R.R."/>
            <person name="Blanchard J."/>
            <person name="Woyke T."/>
        </authorList>
    </citation>
    <scope>NUCLEOTIDE SEQUENCE</scope>
    <source>
        <strain evidence="1">FNV1</strain>
    </source>
</reference>
<name>A0A3G4ZVW3_9VIRU</name>
<sequence length="541" mass="60969">MVDRFCNAPTFDAGSIPYNIWCETVLDKHTMTGDEKVRVVNAVGKIQIVSRKDAAIVFTDLKYIRNNKHNNTGSVAVTGKMAPHLVSLTEAYRATFGLIKHIIVNKNTCVIPLGTVSENENDRSICQQSARFYLSLCKNDINMADEHYGNMMMCILHATVWSMCENLKDNKSSFYVLNLLVQSFSAYMQRYPEAYNIITPIRYDDMARDTLQKCIAQIFFDDKPGKDEILRSLETVLKRSKKYAGESAVKLSDNPGLIGCFIISPLLRKAYREKISAVEISELLSAALGDVKKFADVVKVDKNVGTDEDGFMLVNKKKQKTVTKNHREVNIIVKILSLGGNTDVKFEDVLKVYKHATDPNNYFVFADFTDIIPKPDLTFVIGTDLTYNSNKLRQYNKFFAVDKSVKIYSSAPNEWCGFTLHDNGVYTFRANLIGPSIFNAGNTHDMIFTCGSEINPTKRSNKTAHGIDCKITLKPNGTVHMAAVSHGASLDFTRQFDITVTDEHFEIVQNGTLYYTLNRSKNEPVVIAYKWLELSMAKIDK</sequence>
<accession>A0A3G4ZVW3</accession>
<proteinExistence type="predicted"/>
<organism evidence="1">
    <name type="scientific">Faunusvirus sp</name>
    <dbReference type="NCBI Taxonomy" id="2487766"/>
    <lineage>
        <taxon>Viruses</taxon>
        <taxon>Varidnaviria</taxon>
        <taxon>Bamfordvirae</taxon>
        <taxon>Nucleocytoviricota</taxon>
        <taxon>Megaviricetes</taxon>
        <taxon>Imitervirales</taxon>
        <taxon>Mimiviridae</taxon>
    </lineage>
</organism>
<dbReference type="EMBL" id="MK072132">
    <property type="protein sequence ID" value="AYV79035.1"/>
    <property type="molecule type" value="Genomic_DNA"/>
</dbReference>
<evidence type="ECO:0000313" key="1">
    <source>
        <dbReference type="EMBL" id="AYV79035.1"/>
    </source>
</evidence>
<gene>
    <name evidence="1" type="ORF">Faunusvirus1_55</name>
</gene>